<keyword evidence="1" id="KW-0732">Signal</keyword>
<dbReference type="PANTHER" id="PTHR38591">
    <property type="entry name" value="HYDROLASE"/>
    <property type="match status" value="1"/>
</dbReference>
<dbReference type="Pfam" id="PF07143">
    <property type="entry name" value="CrtC"/>
    <property type="match status" value="1"/>
</dbReference>
<keyword evidence="4" id="KW-1185">Reference proteome</keyword>
<dbReference type="Gene3D" id="2.40.370.10">
    <property type="entry name" value="AttH-like domain"/>
    <property type="match status" value="2"/>
</dbReference>
<dbReference type="RefSeq" id="WP_067385172.1">
    <property type="nucleotide sequence ID" value="NZ_CP015839.1"/>
</dbReference>
<proteinExistence type="predicted"/>
<evidence type="ECO:0000313" key="4">
    <source>
        <dbReference type="Proteomes" id="UP000078070"/>
    </source>
</evidence>
<dbReference type="EMBL" id="CP015839">
    <property type="protein sequence ID" value="ANG64003.1"/>
    <property type="molecule type" value="Genomic_DNA"/>
</dbReference>
<accession>A0A1A9F2P5</accession>
<name>A0A1A9F2P5_9GAMM</name>
<dbReference type="Pfam" id="PF17186">
    <property type="entry name" value="Lipocalin_9"/>
    <property type="match status" value="1"/>
</dbReference>
<evidence type="ECO:0000259" key="2">
    <source>
        <dbReference type="Pfam" id="PF07143"/>
    </source>
</evidence>
<evidence type="ECO:0000313" key="3">
    <source>
        <dbReference type="EMBL" id="ANG64003.1"/>
    </source>
</evidence>
<reference evidence="4" key="1">
    <citation type="submission" date="2016-05" db="EMBL/GenBank/DDBJ databases">
        <authorList>
            <person name="Baek K."/>
            <person name="Yang S.-J."/>
        </authorList>
    </citation>
    <scope>NUCLEOTIDE SEQUENCE [LARGE SCALE GENOMIC DNA]</scope>
    <source>
        <strain evidence="4">ST58-10</strain>
    </source>
</reference>
<dbReference type="OrthoDB" id="9770826at2"/>
<feature type="domain" description="AttH" evidence="2">
    <location>
        <begin position="71"/>
        <end position="245"/>
    </location>
</feature>
<sequence length="370" mass="40456">MNSRLSCWRPCVGILLLLLLAGSEPAPPPAADAKAGLSELTSPETGFTQARPGMTISLPQDMGAHPDYRLEWWYLNANLHSEAGEAFGVQWTLFRMGLGGRRGEDAVERPGAAGWYSDELWLAHAALSQPGKHQFASRLARGGSGQAGVKAAPFEAWIDDWQLGAVKQGAWALQTQADDFGYRLQLMPTLAAVRHGDQGFSAKSAVGGGSMYFSYPALEIQGEITLEGKTYKVSGQGWFDREWSSQLLQPDQRGWDWLALHLDDGRRLMLFRVHGATPYYAASLIQADGSSQALKPDEFSLQPLAFRDSTRGQVPVRWQVNVPAAGIELEVAAWPGDFWNPGRLSYWEGPVEVSGSHTGEGYLEMTGYGD</sequence>
<gene>
    <name evidence="3" type="ORF">A8C75_17010</name>
</gene>
<reference evidence="3 4" key="2">
    <citation type="journal article" date="2018" name="Int. J. Syst. Evol. Microbiol.">
        <title>Marinobacterium aestuarii sp. nov., a benzene-degrading marine bacterium isolated from estuary sediment.</title>
        <authorList>
            <person name="Bae S.S."/>
            <person name="Jung J."/>
            <person name="Chung D."/>
            <person name="Baek K."/>
        </authorList>
    </citation>
    <scope>NUCLEOTIDE SEQUENCE [LARGE SCALE GENOMIC DNA]</scope>
    <source>
        <strain evidence="3 4">ST58-10</strain>
    </source>
</reference>
<feature type="chain" id="PRO_5008386660" description="AttH domain-containing protein" evidence="1">
    <location>
        <begin position="27"/>
        <end position="370"/>
    </location>
</feature>
<evidence type="ECO:0000256" key="1">
    <source>
        <dbReference type="SAM" id="SignalP"/>
    </source>
</evidence>
<dbReference type="Proteomes" id="UP000078070">
    <property type="component" value="Chromosome"/>
</dbReference>
<feature type="signal peptide" evidence="1">
    <location>
        <begin position="1"/>
        <end position="26"/>
    </location>
</feature>
<organism evidence="3 4">
    <name type="scientific">Marinobacterium aestuarii</name>
    <dbReference type="NCBI Taxonomy" id="1821621"/>
    <lineage>
        <taxon>Bacteria</taxon>
        <taxon>Pseudomonadati</taxon>
        <taxon>Pseudomonadota</taxon>
        <taxon>Gammaproteobacteria</taxon>
        <taxon>Oceanospirillales</taxon>
        <taxon>Oceanospirillaceae</taxon>
        <taxon>Marinobacterium</taxon>
    </lineage>
</organism>
<dbReference type="InterPro" id="IPR010791">
    <property type="entry name" value="AttH_dom"/>
</dbReference>
<dbReference type="AlphaFoldDB" id="A0A1A9F2P5"/>
<protein>
    <recommendedName>
        <fullName evidence="2">AttH domain-containing protein</fullName>
    </recommendedName>
</protein>
<dbReference type="SUPFAM" id="SSF159245">
    <property type="entry name" value="AttH-like"/>
    <property type="match status" value="1"/>
</dbReference>
<dbReference type="KEGG" id="mars:A8C75_17010"/>
<dbReference type="InterPro" id="IPR023374">
    <property type="entry name" value="AttH-like_dom_sf"/>
</dbReference>
<dbReference type="PANTHER" id="PTHR38591:SF1">
    <property type="entry name" value="BLL1000 PROTEIN"/>
    <property type="match status" value="1"/>
</dbReference>
<dbReference type="STRING" id="1821621.A8C75_17010"/>